<reference evidence="2 3" key="1">
    <citation type="submission" date="2018-12" db="EMBL/GenBank/DDBJ databases">
        <title>Complete Genome Sequence of the Corallopyronin A producing Myxobacterium Corallococcus coralloides B035.</title>
        <authorList>
            <person name="Bouhired S.M."/>
            <person name="Rupp O."/>
            <person name="Blom J."/>
            <person name="Schaeberle T.F."/>
            <person name="Kehraus S."/>
            <person name="Schiefer A."/>
            <person name="Pfarr K."/>
            <person name="Goesmann A."/>
            <person name="Hoerauf A."/>
            <person name="Koenig G.M."/>
        </authorList>
    </citation>
    <scope>NUCLEOTIDE SEQUENCE [LARGE SCALE GENOMIC DNA]</scope>
    <source>
        <strain evidence="2 3">B035</strain>
    </source>
</reference>
<organism evidence="2 3">
    <name type="scientific">Corallococcus coralloides</name>
    <name type="common">Myxococcus coralloides</name>
    <dbReference type="NCBI Taxonomy" id="184914"/>
    <lineage>
        <taxon>Bacteria</taxon>
        <taxon>Pseudomonadati</taxon>
        <taxon>Myxococcota</taxon>
        <taxon>Myxococcia</taxon>
        <taxon>Myxococcales</taxon>
        <taxon>Cystobacterineae</taxon>
        <taxon>Myxococcaceae</taxon>
        <taxon>Corallococcus</taxon>
    </lineage>
</organism>
<accession>A0A410RJY2</accession>
<evidence type="ECO:0000256" key="1">
    <source>
        <dbReference type="SAM" id="MobiDB-lite"/>
    </source>
</evidence>
<dbReference type="RefSeq" id="WP_128794585.1">
    <property type="nucleotide sequence ID" value="NZ_CP034669.1"/>
</dbReference>
<feature type="compositionally biased region" description="Pro residues" evidence="1">
    <location>
        <begin position="128"/>
        <end position="139"/>
    </location>
</feature>
<dbReference type="Proteomes" id="UP000288758">
    <property type="component" value="Chromosome"/>
</dbReference>
<gene>
    <name evidence="2" type="ORF">EJ065_0614</name>
</gene>
<dbReference type="AlphaFoldDB" id="A0A410RJY2"/>
<feature type="compositionally biased region" description="Basic and acidic residues" evidence="1">
    <location>
        <begin position="101"/>
        <end position="112"/>
    </location>
</feature>
<feature type="region of interest" description="Disordered" evidence="1">
    <location>
        <begin position="94"/>
        <end position="139"/>
    </location>
</feature>
<protein>
    <submittedName>
        <fullName evidence="2">Uncharacterized protein</fullName>
    </submittedName>
</protein>
<name>A0A410RJY2_CORCK</name>
<evidence type="ECO:0000313" key="2">
    <source>
        <dbReference type="EMBL" id="QAT82221.1"/>
    </source>
</evidence>
<evidence type="ECO:0000313" key="3">
    <source>
        <dbReference type="Proteomes" id="UP000288758"/>
    </source>
</evidence>
<proteinExistence type="predicted"/>
<dbReference type="EMBL" id="CP034669">
    <property type="protein sequence ID" value="QAT82221.1"/>
    <property type="molecule type" value="Genomic_DNA"/>
</dbReference>
<sequence length="139" mass="15255">MTSQRKAEAVDSRTRALEVRAEARRLESLAARAQAEAYDALSRACVRRAQALRAVFLADQSVARLGGSEYERSWAWHDGQRAETHAELMEREASLHATQARRAEAEAGRAEAEAQVSWQKAHLTPIEGPVPPPPGEEGA</sequence>